<dbReference type="Pfam" id="PF10609">
    <property type="entry name" value="ParA"/>
    <property type="match status" value="1"/>
</dbReference>
<dbReference type="InterPro" id="IPR027417">
    <property type="entry name" value="P-loop_NTPase"/>
</dbReference>
<proteinExistence type="predicted"/>
<sequence length="748" mass="80836">MASPLIKRYLLALQRYKWAGLASFLAVLGAAGVIALRPKPEADFYAQGVLVDNSPTVSFTATGNRVQAQGLGIINEEFLLSDVLLEAVSAELENRGISVTADELAQNTELTIDNTAADAGRRGRNNNTGTGRERVTVRYNGDDPETPQTILNVMFQGMVELSRESNKAKLRAILQALDERNPEIEAELRQAEQALEAYDRIEGPAIQASLDGSLLGAISGSQNQIRQNQIALAGIEAQMRSLSQQLGMTPEQAYASSALSADPIIANLRARIYDTESQIQLLFASDYKPEHPTVIELRRSLAALNQLLQERAAEVIGGRGQNTPIPSGTQVRQDSSLDPARSALANQLVGLKNQRDAILQQQQVLAQSAQDLRQQYSSLPNKQLERDRLAQQVALRRALYDQIQASRIDAEAADAETVSSLTVATPPFVVREDPETANPILVLLAGGVVGLIVGGVVIFLLDALDGTVRTSEDLETIFYDQELPVLGIIPIIKTRPAKAAPVLLQPDSVYNENYERFLSKLRLAGANGSTLGPRVVLITSTRGAEGKSISAFNIAIASARAGRRTLLVEADLRAPSRAQYLNIAPDPQSTVEPLRYYSGQLSENIRMASAVENLYVSPGPGPLRRTAGVLESGEVKRFLEDARGRFDMVVLDTPALSRCDDALLLESLTDGMILVTRPGVTEKAVLTAVLDELELSEDVRLLGAIINAADSDSLTAVSEEPSSDAQTAADNLALERELDRVPTGRVDF</sequence>
<organism evidence="6 7">
    <name type="scientific">Vasconcelosia minhoensis LEGE 07310</name>
    <dbReference type="NCBI Taxonomy" id="915328"/>
    <lineage>
        <taxon>Bacteria</taxon>
        <taxon>Bacillati</taxon>
        <taxon>Cyanobacteriota</taxon>
        <taxon>Cyanophyceae</taxon>
        <taxon>Nodosilineales</taxon>
        <taxon>Cymatolegaceae</taxon>
        <taxon>Vasconcelosia</taxon>
        <taxon>Vasconcelosia minhoensis</taxon>
    </lineage>
</organism>
<dbReference type="InterPro" id="IPR005702">
    <property type="entry name" value="Wzc-like_C"/>
</dbReference>
<evidence type="ECO:0000313" key="7">
    <source>
        <dbReference type="Proteomes" id="UP000636505"/>
    </source>
</evidence>
<evidence type="ECO:0000256" key="2">
    <source>
        <dbReference type="ARBA" id="ARBA00022840"/>
    </source>
</evidence>
<comment type="caution">
    <text evidence="6">The sequence shown here is derived from an EMBL/GenBank/DDBJ whole genome shotgun (WGS) entry which is preliminary data.</text>
</comment>
<dbReference type="InterPro" id="IPR033756">
    <property type="entry name" value="YlxH/NBP35"/>
</dbReference>
<dbReference type="GO" id="GO:0005886">
    <property type="term" value="C:plasma membrane"/>
    <property type="evidence" value="ECO:0007669"/>
    <property type="project" value="TreeGrafter"/>
</dbReference>
<dbReference type="EMBL" id="JADEXG010000017">
    <property type="protein sequence ID" value="MBE9077483.1"/>
    <property type="molecule type" value="Genomic_DNA"/>
</dbReference>
<keyword evidence="5" id="KW-1133">Transmembrane helix</keyword>
<dbReference type="InterPro" id="IPR050445">
    <property type="entry name" value="Bact_polysacc_biosynth/exp"/>
</dbReference>
<feature type="transmembrane region" description="Helical" evidence="5">
    <location>
        <begin position="440"/>
        <end position="461"/>
    </location>
</feature>
<feature type="coiled-coil region" evidence="3">
    <location>
        <begin position="167"/>
        <end position="201"/>
    </location>
</feature>
<dbReference type="GO" id="GO:0005524">
    <property type="term" value="F:ATP binding"/>
    <property type="evidence" value="ECO:0007669"/>
    <property type="project" value="UniProtKB-KW"/>
</dbReference>
<keyword evidence="7" id="KW-1185">Reference proteome</keyword>
<reference evidence="6" key="1">
    <citation type="submission" date="2020-10" db="EMBL/GenBank/DDBJ databases">
        <authorList>
            <person name="Castelo-Branco R."/>
            <person name="Eusebio N."/>
            <person name="Adriana R."/>
            <person name="Vieira A."/>
            <person name="Brugerolle De Fraissinette N."/>
            <person name="Rezende De Castro R."/>
            <person name="Schneider M.P."/>
            <person name="Vasconcelos V."/>
            <person name="Leao P.N."/>
        </authorList>
    </citation>
    <scope>NUCLEOTIDE SEQUENCE</scope>
    <source>
        <strain evidence="6">LEGE 07310</strain>
    </source>
</reference>
<dbReference type="GO" id="GO:0004713">
    <property type="term" value="F:protein tyrosine kinase activity"/>
    <property type="evidence" value="ECO:0007669"/>
    <property type="project" value="TreeGrafter"/>
</dbReference>
<keyword evidence="3" id="KW-0175">Coiled coil</keyword>
<keyword evidence="2" id="KW-0067">ATP-binding</keyword>
<dbReference type="Gene3D" id="3.40.50.300">
    <property type="entry name" value="P-loop containing nucleotide triphosphate hydrolases"/>
    <property type="match status" value="1"/>
</dbReference>
<dbReference type="PANTHER" id="PTHR32309:SF13">
    <property type="entry name" value="FERRIC ENTEROBACTIN TRANSPORT PROTEIN FEPE"/>
    <property type="match status" value="1"/>
</dbReference>
<dbReference type="PANTHER" id="PTHR32309">
    <property type="entry name" value="TYROSINE-PROTEIN KINASE"/>
    <property type="match status" value="1"/>
</dbReference>
<dbReference type="RefSeq" id="WP_193906301.1">
    <property type="nucleotide sequence ID" value="NZ_JADEXG010000017.1"/>
</dbReference>
<protein>
    <submittedName>
        <fullName evidence="6">P-loop NTPase</fullName>
    </submittedName>
</protein>
<feature type="region of interest" description="Disordered" evidence="4">
    <location>
        <begin position="118"/>
        <end position="143"/>
    </location>
</feature>
<keyword evidence="1" id="KW-0547">Nucleotide-binding</keyword>
<name>A0A8J7DCB3_9CYAN</name>
<gene>
    <name evidence="6" type="ORF">IQ241_09255</name>
</gene>
<evidence type="ECO:0000256" key="1">
    <source>
        <dbReference type="ARBA" id="ARBA00022741"/>
    </source>
</evidence>
<evidence type="ECO:0000256" key="4">
    <source>
        <dbReference type="SAM" id="MobiDB-lite"/>
    </source>
</evidence>
<evidence type="ECO:0000256" key="3">
    <source>
        <dbReference type="SAM" id="Coils"/>
    </source>
</evidence>
<evidence type="ECO:0000256" key="5">
    <source>
        <dbReference type="SAM" id="Phobius"/>
    </source>
</evidence>
<evidence type="ECO:0000313" key="6">
    <source>
        <dbReference type="EMBL" id="MBE9077483.1"/>
    </source>
</evidence>
<accession>A0A8J7DCB3</accession>
<dbReference type="CDD" id="cd05387">
    <property type="entry name" value="BY-kinase"/>
    <property type="match status" value="1"/>
</dbReference>
<keyword evidence="5" id="KW-0472">Membrane</keyword>
<keyword evidence="5" id="KW-0812">Transmembrane</keyword>
<dbReference type="Proteomes" id="UP000636505">
    <property type="component" value="Unassembled WGS sequence"/>
</dbReference>
<dbReference type="AlphaFoldDB" id="A0A8J7DCB3"/>
<dbReference type="SUPFAM" id="SSF52540">
    <property type="entry name" value="P-loop containing nucleoside triphosphate hydrolases"/>
    <property type="match status" value="1"/>
</dbReference>